<dbReference type="InterPro" id="IPR052974">
    <property type="entry name" value="GH79_Enzymes"/>
</dbReference>
<feature type="region of interest" description="Disordered" evidence="1">
    <location>
        <begin position="31"/>
        <end position="88"/>
    </location>
</feature>
<dbReference type="AlphaFoldDB" id="A0A0V8IVA4"/>
<accession>A0A0V8IVA4</accession>
<evidence type="ECO:0000313" key="4">
    <source>
        <dbReference type="Proteomes" id="UP000053199"/>
    </source>
</evidence>
<feature type="compositionally biased region" description="Polar residues" evidence="1">
    <location>
        <begin position="76"/>
        <end position="86"/>
    </location>
</feature>
<dbReference type="STRING" id="993070.AS031_01045"/>
<feature type="signal peptide" evidence="2">
    <location>
        <begin position="1"/>
        <end position="33"/>
    </location>
</feature>
<keyword evidence="4" id="KW-1185">Reference proteome</keyword>
<dbReference type="Gene3D" id="2.60.40.1180">
    <property type="entry name" value="Golgi alpha-mannosidase II"/>
    <property type="match status" value="1"/>
</dbReference>
<name>A0A0V8IVA4_9MICC</name>
<evidence type="ECO:0000256" key="1">
    <source>
        <dbReference type="SAM" id="MobiDB-lite"/>
    </source>
</evidence>
<organism evidence="3 4">
    <name type="scientific">Pseudarthrobacter enclensis</name>
    <dbReference type="NCBI Taxonomy" id="993070"/>
    <lineage>
        <taxon>Bacteria</taxon>
        <taxon>Bacillati</taxon>
        <taxon>Actinomycetota</taxon>
        <taxon>Actinomycetes</taxon>
        <taxon>Micrococcales</taxon>
        <taxon>Micrococcaceae</taxon>
        <taxon>Pseudarthrobacter</taxon>
    </lineage>
</organism>
<feature type="chain" id="PRO_5039553209" description="Beta-glucuronidase C-terminal domain-containing protein" evidence="2">
    <location>
        <begin position="34"/>
        <end position="534"/>
    </location>
</feature>
<dbReference type="Gene3D" id="3.20.20.80">
    <property type="entry name" value="Glycosidases"/>
    <property type="match status" value="1"/>
</dbReference>
<dbReference type="EMBL" id="LNQM01000001">
    <property type="protein sequence ID" value="KSU78671.1"/>
    <property type="molecule type" value="Genomic_DNA"/>
</dbReference>
<proteinExistence type="predicted"/>
<dbReference type="InterPro" id="IPR013780">
    <property type="entry name" value="Glyco_hydro_b"/>
</dbReference>
<evidence type="ECO:0000313" key="3">
    <source>
        <dbReference type="EMBL" id="KSU78671.1"/>
    </source>
</evidence>
<dbReference type="SUPFAM" id="SSF51445">
    <property type="entry name" value="(Trans)glycosidases"/>
    <property type="match status" value="1"/>
</dbReference>
<dbReference type="PANTHER" id="PTHR36183">
    <property type="entry name" value="BETA-GLUCURONIDASE"/>
    <property type="match status" value="1"/>
</dbReference>
<evidence type="ECO:0000256" key="2">
    <source>
        <dbReference type="SAM" id="SignalP"/>
    </source>
</evidence>
<protein>
    <recommendedName>
        <fullName evidence="5">Beta-glucuronidase C-terminal domain-containing protein</fullName>
    </recommendedName>
</protein>
<dbReference type="PROSITE" id="PS51257">
    <property type="entry name" value="PROKAR_LIPOPROTEIN"/>
    <property type="match status" value="1"/>
</dbReference>
<dbReference type="Proteomes" id="UP000053199">
    <property type="component" value="Unassembled WGS sequence"/>
</dbReference>
<reference evidence="3 4" key="1">
    <citation type="journal article" date="2014" name="Arch. Microbiol.">
        <title>Arthrobacter enclensis sp. nov., isolated from sediment sample.</title>
        <authorList>
            <person name="Dastager S.G."/>
            <person name="Liu Q."/>
            <person name="Tang S.K."/>
            <person name="Krishnamurthi S."/>
            <person name="Lee J.C."/>
            <person name="Li W.J."/>
        </authorList>
    </citation>
    <scope>NUCLEOTIDE SEQUENCE [LARGE SCALE GENOMIC DNA]</scope>
    <source>
        <strain evidence="3 4">NIO-1008</strain>
    </source>
</reference>
<dbReference type="PANTHER" id="PTHR36183:SF2">
    <property type="entry name" value="BETA-GLUCURONIDASE C-TERMINAL DOMAIN-CONTAINING PROTEIN"/>
    <property type="match status" value="1"/>
</dbReference>
<comment type="caution">
    <text evidence="3">The sequence shown here is derived from an EMBL/GenBank/DDBJ whole genome shotgun (WGS) entry which is preliminary data.</text>
</comment>
<sequence length="534" mass="56079">MQDQGRSTSGRNLAVCGLLGLLLLTGCTPPAPSASPTPTATPSRSLPPAPAVAFYEQPGPPAGSPLQKVEPMDVQVSDQETGSSLPQGMAGISLEATDLADPDLSRDNTSMVKLLSEVDGPVLRFGGNAVDRRFFWTSSGEKAPSSYKGDKAHPVRAVGPDDLNRLNGLLQATDARVALTVDLGHYDPVRAADMAKHAQSILGDRLLSITIGNEPNGYGTNGLRPGGYTPEDYVKELQAYAEEIHAVAPNVAIAGPGAYSQAWWGPFIEADIPQKKIFTFHNYPLYSCDGKTDPTASPTIANLMSPLMHQRAEDYQKAALNAAKEAGLETWLPETGIAACPGSNETSRTHASALWTADYVLNAARLGITRIGFHSSLLTCMGGPPMSMLCSGGAYLQPNGEFKARANFFGLAIVSDLEGGKFVDTQSSGGGLAFSYGLKNSDGSTSLVIVNQNDPAVAAQTDIKITLPGQPLTGTMTQLSGPSFDAEDKTVIDGGDSGPVPVSERLTVPGFQYGSSEQSIKLTAGTVTVLNFTY</sequence>
<gene>
    <name evidence="3" type="ORF">AS031_01045</name>
</gene>
<evidence type="ECO:0008006" key="5">
    <source>
        <dbReference type="Google" id="ProtNLM"/>
    </source>
</evidence>
<keyword evidence="2" id="KW-0732">Signal</keyword>
<dbReference type="InterPro" id="IPR017853">
    <property type="entry name" value="GH"/>
</dbReference>